<evidence type="ECO:0000313" key="2">
    <source>
        <dbReference type="Proteomes" id="UP000272706"/>
    </source>
</evidence>
<accession>A0A3A5KIM5</accession>
<gene>
    <name evidence="1" type="ORF">D3227_23700</name>
</gene>
<dbReference type="AlphaFoldDB" id="A0A3A5KIM5"/>
<sequence>MRGPQDDVFAEDRTYQLEDARVAGDLVVVTVGDGGRFASHLFFWRSLISLGRSRAHSLRLRTGKRASETVALDVVDHQSALFR</sequence>
<protein>
    <submittedName>
        <fullName evidence="1">Uncharacterized protein</fullName>
    </submittedName>
</protein>
<dbReference type="Proteomes" id="UP000272706">
    <property type="component" value="Unassembled WGS sequence"/>
</dbReference>
<comment type="caution">
    <text evidence="1">The sequence shown here is derived from an EMBL/GenBank/DDBJ whole genome shotgun (WGS) entry which is preliminary data.</text>
</comment>
<keyword evidence="2" id="KW-1185">Reference proteome</keyword>
<proteinExistence type="predicted"/>
<reference evidence="1 2" key="1">
    <citation type="submission" date="2018-09" db="EMBL/GenBank/DDBJ databases">
        <title>Mesorhizobium carmichaelinearum sp. nov. isolated from Carmichaelinea spp. root nodules in New Zealand.</title>
        <authorList>
            <person name="De Meyer S.E."/>
        </authorList>
    </citation>
    <scope>NUCLEOTIDE SEQUENCE [LARGE SCALE GENOMIC DNA]</scope>
    <source>
        <strain evidence="1 2">ICMP19557</strain>
    </source>
</reference>
<evidence type="ECO:0000313" key="1">
    <source>
        <dbReference type="EMBL" id="RJT34295.1"/>
    </source>
</evidence>
<organism evidence="1 2">
    <name type="scientific">Mesorhizobium waimense</name>
    <dbReference type="NCBI Taxonomy" id="1300307"/>
    <lineage>
        <taxon>Bacteria</taxon>
        <taxon>Pseudomonadati</taxon>
        <taxon>Pseudomonadota</taxon>
        <taxon>Alphaproteobacteria</taxon>
        <taxon>Hyphomicrobiales</taxon>
        <taxon>Phyllobacteriaceae</taxon>
        <taxon>Mesorhizobium</taxon>
    </lineage>
</organism>
<name>A0A3A5KIM5_9HYPH</name>
<dbReference type="EMBL" id="QZWZ01000020">
    <property type="protein sequence ID" value="RJT34295.1"/>
    <property type="molecule type" value="Genomic_DNA"/>
</dbReference>